<feature type="domain" description="RNA-binding protein Tab2/Atab2 C-terminal" evidence="2">
    <location>
        <begin position="105"/>
        <end position="260"/>
    </location>
</feature>
<dbReference type="AlphaFoldDB" id="A0A1Z4LV94"/>
<dbReference type="InterPro" id="IPR046761">
    <property type="entry name" value="Tab2-like_C"/>
</dbReference>
<evidence type="ECO:0000313" key="4">
    <source>
        <dbReference type="Proteomes" id="UP000218418"/>
    </source>
</evidence>
<evidence type="ECO:0008006" key="5">
    <source>
        <dbReference type="Google" id="ProtNLM"/>
    </source>
</evidence>
<feature type="domain" description="RNA-binding protein Tab2-like N-terminal" evidence="1">
    <location>
        <begin position="3"/>
        <end position="102"/>
    </location>
</feature>
<name>A0A1Z4LV94_9CYAN</name>
<accession>A0A1Z4LV94</accession>
<dbReference type="GO" id="GO:0003723">
    <property type="term" value="F:RNA binding"/>
    <property type="evidence" value="ECO:0007669"/>
    <property type="project" value="InterPro"/>
</dbReference>
<keyword evidence="4" id="KW-1185">Reference proteome</keyword>
<sequence length="262" mass="29269">MFWQADFYRRSQPDTSGQVLWDLSICDSTSKFKFEASCTQSEANSNWVASQIKQAASDSLPDVLQVFRPQSLSLIEQAGSSLGIKVEATRRTTALKKWLEQKQQFTTLDKPPPIPLSENLWGDKWSFATVGAGNIADFYSERPIPILETPAELLPINLGLASTVQLPGVVIYGGRKSMRLAKWLQDNRPVALNYIAGEPDGLVLEAGLVDRWIVATFEDEEVSEAAALFQRRKQQSQGLHFLLVQPDDSGMTYTGFWLLQEV</sequence>
<evidence type="ECO:0000313" key="3">
    <source>
        <dbReference type="EMBL" id="BAY85169.1"/>
    </source>
</evidence>
<dbReference type="PANTHER" id="PTHR34556:SF2">
    <property type="entry name" value="PROTEIN TAB2 HOMOLOG, CHLOROPLASTIC"/>
    <property type="match status" value="1"/>
</dbReference>
<gene>
    <name evidence="3" type="ORF">NIES267_46680</name>
</gene>
<protein>
    <recommendedName>
        <fullName evidence="5">DUF1092 family protein</fullName>
    </recommendedName>
</protein>
<organism evidence="3 4">
    <name type="scientific">Calothrix parasitica NIES-267</name>
    <dbReference type="NCBI Taxonomy" id="1973488"/>
    <lineage>
        <taxon>Bacteria</taxon>
        <taxon>Bacillati</taxon>
        <taxon>Cyanobacteriota</taxon>
        <taxon>Cyanophyceae</taxon>
        <taxon>Nostocales</taxon>
        <taxon>Calotrichaceae</taxon>
        <taxon>Calothrix</taxon>
    </lineage>
</organism>
<evidence type="ECO:0000259" key="1">
    <source>
        <dbReference type="Pfam" id="PF06485"/>
    </source>
</evidence>
<proteinExistence type="predicted"/>
<evidence type="ECO:0000259" key="2">
    <source>
        <dbReference type="Pfam" id="PF20429"/>
    </source>
</evidence>
<dbReference type="Proteomes" id="UP000218418">
    <property type="component" value="Chromosome"/>
</dbReference>
<dbReference type="InterPro" id="IPR046760">
    <property type="entry name" value="Tab2-like_N"/>
</dbReference>
<dbReference type="PANTHER" id="PTHR34556">
    <property type="match status" value="1"/>
</dbReference>
<dbReference type="InterPro" id="IPR009472">
    <property type="entry name" value="Tab2-like"/>
</dbReference>
<dbReference type="OrthoDB" id="420270at2"/>
<reference evidence="3 4" key="1">
    <citation type="submission" date="2017-06" db="EMBL/GenBank/DDBJ databases">
        <title>Genome sequencing of cyanobaciteial culture collection at National Institute for Environmental Studies (NIES).</title>
        <authorList>
            <person name="Hirose Y."/>
            <person name="Shimura Y."/>
            <person name="Fujisawa T."/>
            <person name="Nakamura Y."/>
            <person name="Kawachi M."/>
        </authorList>
    </citation>
    <scope>NUCLEOTIDE SEQUENCE [LARGE SCALE GENOMIC DNA]</scope>
    <source>
        <strain evidence="3 4">NIES-267</strain>
    </source>
</reference>
<dbReference type="EMBL" id="AP018227">
    <property type="protein sequence ID" value="BAY85169.1"/>
    <property type="molecule type" value="Genomic_DNA"/>
</dbReference>
<dbReference type="Pfam" id="PF20429">
    <property type="entry name" value="Tab2-like_C"/>
    <property type="match status" value="1"/>
</dbReference>
<dbReference type="Pfam" id="PF06485">
    <property type="entry name" value="Tab2-like_N"/>
    <property type="match status" value="1"/>
</dbReference>